<evidence type="ECO:0000256" key="2">
    <source>
        <dbReference type="ARBA" id="ARBA00022692"/>
    </source>
</evidence>
<organism evidence="8 9">
    <name type="scientific">Halapricum desulfuricans</name>
    <dbReference type="NCBI Taxonomy" id="2841257"/>
    <lineage>
        <taxon>Archaea</taxon>
        <taxon>Methanobacteriati</taxon>
        <taxon>Methanobacteriota</taxon>
        <taxon>Stenosarchaea group</taxon>
        <taxon>Halobacteria</taxon>
        <taxon>Halobacteriales</taxon>
        <taxon>Haloarculaceae</taxon>
        <taxon>Halapricum</taxon>
    </lineage>
</organism>
<dbReference type="Proteomes" id="UP000663525">
    <property type="component" value="Chromosome"/>
</dbReference>
<name>A0A897N2B6_9EURY</name>
<comment type="subcellular location">
    <subcellularLocation>
        <location evidence="1">Membrane</location>
        <topology evidence="1">Multi-pass membrane protein</topology>
    </subcellularLocation>
</comment>
<dbReference type="Pfam" id="PF06271">
    <property type="entry name" value="RDD"/>
    <property type="match status" value="1"/>
</dbReference>
<evidence type="ECO:0000256" key="4">
    <source>
        <dbReference type="ARBA" id="ARBA00023136"/>
    </source>
</evidence>
<keyword evidence="2 6" id="KW-0812">Transmembrane</keyword>
<dbReference type="PANTHER" id="PTHR38480">
    <property type="entry name" value="SLR0254 PROTEIN"/>
    <property type="match status" value="1"/>
</dbReference>
<feature type="transmembrane region" description="Helical" evidence="6">
    <location>
        <begin position="110"/>
        <end position="128"/>
    </location>
</feature>
<dbReference type="EMBL" id="CP064787">
    <property type="protein sequence ID" value="QSG05239.1"/>
    <property type="molecule type" value="Genomic_DNA"/>
</dbReference>
<feature type="region of interest" description="Disordered" evidence="5">
    <location>
        <begin position="150"/>
        <end position="173"/>
    </location>
</feature>
<dbReference type="GO" id="GO:0016020">
    <property type="term" value="C:membrane"/>
    <property type="evidence" value="ECO:0007669"/>
    <property type="project" value="UniProtKB-SubCell"/>
</dbReference>
<dbReference type="AlphaFoldDB" id="A0A897N2B6"/>
<evidence type="ECO:0000256" key="3">
    <source>
        <dbReference type="ARBA" id="ARBA00022989"/>
    </source>
</evidence>
<feature type="transmembrane region" description="Helical" evidence="6">
    <location>
        <begin position="56"/>
        <end position="75"/>
    </location>
</feature>
<gene>
    <name evidence="8" type="ORF">HSR121_0889</name>
</gene>
<feature type="transmembrane region" description="Helical" evidence="6">
    <location>
        <begin position="20"/>
        <end position="44"/>
    </location>
</feature>
<sequence>MERTRTKPDRRATDVVGRRIVAQVIDTVVMFFQMLIISLGLAFLFGVETESGFRGLAFLSVLTLPLYGGVLEWLWNGQTIGKRLTGIQVVDADYGSEPIAYQTVSRNLPAVVWFSWVTVAVGLASIAMSDRRQRVLDRAAGTCVVRSGSTVKREATPDQSESESESSGSLTQM</sequence>
<reference evidence="8" key="1">
    <citation type="submission" date="2020-11" db="EMBL/GenBank/DDBJ databases">
        <title>Carbohydrate-dependent, anaerobic sulfur respiration: A novel catabolism in halophilic archaea.</title>
        <authorList>
            <person name="Sorokin D.Y."/>
            <person name="Messina E."/>
            <person name="Smedile F."/>
            <person name="La Cono V."/>
            <person name="Hallsworth J.E."/>
            <person name="Yakimov M.M."/>
        </authorList>
    </citation>
    <scope>NUCLEOTIDE SEQUENCE</scope>
    <source>
        <strain evidence="8">HSR12-1</strain>
    </source>
</reference>
<feature type="domain" description="RDD" evidence="7">
    <location>
        <begin position="16"/>
        <end position="141"/>
    </location>
</feature>
<dbReference type="PANTHER" id="PTHR38480:SF1">
    <property type="entry name" value="SLR0254 PROTEIN"/>
    <property type="match status" value="1"/>
</dbReference>
<dbReference type="InterPro" id="IPR010432">
    <property type="entry name" value="RDD"/>
</dbReference>
<evidence type="ECO:0000313" key="8">
    <source>
        <dbReference type="EMBL" id="QSG05239.1"/>
    </source>
</evidence>
<accession>A0A897N2B6</accession>
<dbReference type="GeneID" id="68854518"/>
<evidence type="ECO:0000256" key="5">
    <source>
        <dbReference type="SAM" id="MobiDB-lite"/>
    </source>
</evidence>
<proteinExistence type="predicted"/>
<keyword evidence="3 6" id="KW-1133">Transmembrane helix</keyword>
<keyword evidence="4 6" id="KW-0472">Membrane</keyword>
<dbReference type="RefSeq" id="WP_229114984.1">
    <property type="nucleotide sequence ID" value="NZ_CP064787.1"/>
</dbReference>
<evidence type="ECO:0000259" key="7">
    <source>
        <dbReference type="Pfam" id="PF06271"/>
    </source>
</evidence>
<evidence type="ECO:0000256" key="6">
    <source>
        <dbReference type="SAM" id="Phobius"/>
    </source>
</evidence>
<evidence type="ECO:0000256" key="1">
    <source>
        <dbReference type="ARBA" id="ARBA00004141"/>
    </source>
</evidence>
<protein>
    <submittedName>
        <fullName evidence="8">Putative membrane protein YckC, RDD family</fullName>
    </submittedName>
</protein>
<evidence type="ECO:0000313" key="9">
    <source>
        <dbReference type="Proteomes" id="UP000663525"/>
    </source>
</evidence>